<accession>A0A060YZI6</accession>
<dbReference type="AlphaFoldDB" id="A0A060YZI6"/>
<evidence type="ECO:0000313" key="4">
    <source>
        <dbReference type="Proteomes" id="UP000193380"/>
    </source>
</evidence>
<evidence type="ECO:0000256" key="2">
    <source>
        <dbReference type="SAM" id="Phobius"/>
    </source>
</evidence>
<proteinExistence type="predicted"/>
<dbReference type="Proteomes" id="UP000193380">
    <property type="component" value="Unassembled WGS sequence"/>
</dbReference>
<dbReference type="PANTHER" id="PTHR23039">
    <property type="entry name" value="NANCE-HORAN SYNDROME PROTEIN"/>
    <property type="match status" value="1"/>
</dbReference>
<evidence type="ECO:0000256" key="1">
    <source>
        <dbReference type="SAM" id="MobiDB-lite"/>
    </source>
</evidence>
<sequence>MQTVAPWRQRQSLLGFVVHLSWCNVVLPNVLFICLHISLFCIIYPLTFYLFLLPAVPKQEDEGTHVPSHVQENVFIEGSRPKYLEDLHTEAREGLKLQQQEETNNGVDYQDDQSIASTVTRQPDETESDSYRERRGSLSDSTILDTMSQVSTRSAVSTRSSRSGLTRQASTFRPLKSEKKPEKTKARRRHRRTTVMGIPQHIQRELGLDRASWAARRVIDEDGLHNGESLDIHTIDGPHLADSQEGVRIYLQSVEGLQPVSEDQVQKFPSRAGHTDDLALLQRMGPQLCGLKRPNSLAVPWMTTVPVMSMSPQATYMSKIIPNAPCLLQSLLPRLRHVLCLPIQPTTLL</sequence>
<feature type="transmembrane region" description="Helical" evidence="2">
    <location>
        <begin position="30"/>
        <end position="52"/>
    </location>
</feature>
<reference evidence="3" key="1">
    <citation type="journal article" date="2014" name="Nat. Commun.">
        <title>The rainbow trout genome provides novel insights into evolution after whole-genome duplication in vertebrates.</title>
        <authorList>
            <person name="Berthelot C."/>
            <person name="Brunet F."/>
            <person name="Chalopin D."/>
            <person name="Juanchich A."/>
            <person name="Bernard M."/>
            <person name="Noel B."/>
            <person name="Bento P."/>
            <person name="Da Silva C."/>
            <person name="Labadie K."/>
            <person name="Alberti A."/>
            <person name="Aury J.M."/>
            <person name="Louis A."/>
            <person name="Dehais P."/>
            <person name="Bardou P."/>
            <person name="Montfort J."/>
            <person name="Klopp C."/>
            <person name="Cabau C."/>
            <person name="Gaspin C."/>
            <person name="Thorgaard G.H."/>
            <person name="Boussaha M."/>
            <person name="Quillet E."/>
            <person name="Guyomard R."/>
            <person name="Galiana D."/>
            <person name="Bobe J."/>
            <person name="Volff J.N."/>
            <person name="Genet C."/>
            <person name="Wincker P."/>
            <person name="Jaillon O."/>
            <person name="Roest Crollius H."/>
            <person name="Guiguen Y."/>
        </authorList>
    </citation>
    <scope>NUCLEOTIDE SEQUENCE [LARGE SCALE GENOMIC DNA]</scope>
</reference>
<feature type="compositionally biased region" description="Polar residues" evidence="1">
    <location>
        <begin position="97"/>
        <end position="121"/>
    </location>
</feature>
<organism evidence="3 4">
    <name type="scientific">Oncorhynchus mykiss</name>
    <name type="common">Rainbow trout</name>
    <name type="synonym">Salmo gairdneri</name>
    <dbReference type="NCBI Taxonomy" id="8022"/>
    <lineage>
        <taxon>Eukaryota</taxon>
        <taxon>Metazoa</taxon>
        <taxon>Chordata</taxon>
        <taxon>Craniata</taxon>
        <taxon>Vertebrata</taxon>
        <taxon>Euteleostomi</taxon>
        <taxon>Actinopterygii</taxon>
        <taxon>Neopterygii</taxon>
        <taxon>Teleostei</taxon>
        <taxon>Protacanthopterygii</taxon>
        <taxon>Salmoniformes</taxon>
        <taxon>Salmonidae</taxon>
        <taxon>Salmoninae</taxon>
        <taxon>Oncorhynchus</taxon>
    </lineage>
</organism>
<gene>
    <name evidence="3" type="ORF">GSONMT00011602001</name>
</gene>
<feature type="compositionally biased region" description="Basic and acidic residues" evidence="1">
    <location>
        <begin position="175"/>
        <end position="184"/>
    </location>
</feature>
<dbReference type="PaxDb" id="8022-A0A060YZI6"/>
<protein>
    <submittedName>
        <fullName evidence="3">Uncharacterized protein</fullName>
    </submittedName>
</protein>
<dbReference type="PANTHER" id="PTHR23039:SF6">
    <property type="entry name" value="SIMILAR TO MKIAA1522 PROTEIN"/>
    <property type="match status" value="1"/>
</dbReference>
<feature type="region of interest" description="Disordered" evidence="1">
    <location>
        <begin position="97"/>
        <end position="190"/>
    </location>
</feature>
<dbReference type="STRING" id="8022.A0A060YZI6"/>
<keyword evidence="2" id="KW-0812">Transmembrane</keyword>
<name>A0A060YZI6_ONCMY</name>
<feature type="compositionally biased region" description="Polar residues" evidence="1">
    <location>
        <begin position="138"/>
        <end position="147"/>
    </location>
</feature>
<dbReference type="GO" id="GO:0030154">
    <property type="term" value="P:cell differentiation"/>
    <property type="evidence" value="ECO:0007669"/>
    <property type="project" value="TreeGrafter"/>
</dbReference>
<keyword evidence="2" id="KW-1133">Transmembrane helix</keyword>
<dbReference type="EMBL" id="FR917721">
    <property type="protein sequence ID" value="CDQ94445.1"/>
    <property type="molecule type" value="Genomic_DNA"/>
</dbReference>
<reference evidence="3" key="2">
    <citation type="submission" date="2014-03" db="EMBL/GenBank/DDBJ databases">
        <authorList>
            <person name="Genoscope - CEA"/>
        </authorList>
    </citation>
    <scope>NUCLEOTIDE SEQUENCE</scope>
</reference>
<feature type="compositionally biased region" description="Low complexity" evidence="1">
    <location>
        <begin position="148"/>
        <end position="163"/>
    </location>
</feature>
<evidence type="ECO:0000313" key="3">
    <source>
        <dbReference type="EMBL" id="CDQ94445.1"/>
    </source>
</evidence>
<keyword evidence="2" id="KW-0472">Membrane</keyword>